<evidence type="ECO:0000313" key="1">
    <source>
        <dbReference type="EMBL" id="KAK7127329.1"/>
    </source>
</evidence>
<sequence>MSSLKVLLDTHSSLSLVEKVHTHTHTHTHTHISSLHGFWSRWIWEGIALEDSESRAPEQSQEHFMRPEEEKQPWICFCGNPDRFRAR</sequence>
<protein>
    <submittedName>
        <fullName evidence="1">Uncharacterized protein</fullName>
    </submittedName>
</protein>
<gene>
    <name evidence="1" type="ORF">R3I93_020035</name>
</gene>
<keyword evidence="2" id="KW-1185">Reference proteome</keyword>
<dbReference type="EMBL" id="JAYKXH010000022">
    <property type="protein sequence ID" value="KAK7127329.1"/>
    <property type="molecule type" value="Genomic_DNA"/>
</dbReference>
<reference evidence="1 2" key="1">
    <citation type="submission" date="2024-02" db="EMBL/GenBank/DDBJ databases">
        <title>Chromosome-level genome assembly of the Eurasian Minnow (Phoxinus phoxinus).</title>
        <authorList>
            <person name="Oriowo T.O."/>
            <person name="Martin S."/>
            <person name="Stange M."/>
            <person name="Chrysostomakis Y."/>
            <person name="Brown T."/>
            <person name="Winkler S."/>
            <person name="Kukowka S."/>
            <person name="Myers E.W."/>
            <person name="Bohne A."/>
        </authorList>
    </citation>
    <scope>NUCLEOTIDE SEQUENCE [LARGE SCALE GENOMIC DNA]</scope>
    <source>
        <strain evidence="1">ZFMK-TIS-60720</strain>
        <tissue evidence="1">Whole Organism</tissue>
    </source>
</reference>
<comment type="caution">
    <text evidence="1">The sequence shown here is derived from an EMBL/GenBank/DDBJ whole genome shotgun (WGS) entry which is preliminary data.</text>
</comment>
<accession>A0AAN9GST2</accession>
<dbReference type="AlphaFoldDB" id="A0AAN9GST2"/>
<organism evidence="1 2">
    <name type="scientific">Phoxinus phoxinus</name>
    <name type="common">Eurasian minnow</name>
    <dbReference type="NCBI Taxonomy" id="58324"/>
    <lineage>
        <taxon>Eukaryota</taxon>
        <taxon>Metazoa</taxon>
        <taxon>Chordata</taxon>
        <taxon>Craniata</taxon>
        <taxon>Vertebrata</taxon>
        <taxon>Euteleostomi</taxon>
        <taxon>Actinopterygii</taxon>
        <taxon>Neopterygii</taxon>
        <taxon>Teleostei</taxon>
        <taxon>Ostariophysi</taxon>
        <taxon>Cypriniformes</taxon>
        <taxon>Leuciscidae</taxon>
        <taxon>Phoxininae</taxon>
        <taxon>Phoxinus</taxon>
    </lineage>
</organism>
<proteinExistence type="predicted"/>
<name>A0AAN9GST2_9TELE</name>
<evidence type="ECO:0000313" key="2">
    <source>
        <dbReference type="Proteomes" id="UP001364617"/>
    </source>
</evidence>
<dbReference type="Proteomes" id="UP001364617">
    <property type="component" value="Unassembled WGS sequence"/>
</dbReference>